<dbReference type="OrthoDB" id="240546at2759"/>
<dbReference type="GO" id="GO:0016192">
    <property type="term" value="P:vesicle-mediated transport"/>
    <property type="evidence" value="ECO:0007669"/>
    <property type="project" value="InterPro"/>
</dbReference>
<dbReference type="Pfam" id="PF19031">
    <property type="entry name" value="Intu_longin_1"/>
    <property type="match status" value="1"/>
</dbReference>
<comment type="similarity">
    <text evidence="1">Belongs to the CCZ1 family.</text>
</comment>
<organism evidence="4 5">
    <name type="scientific">Scheffersomyces stipitis (strain ATCC 58785 / CBS 6054 / NBRC 10063 / NRRL Y-11545)</name>
    <name type="common">Yeast</name>
    <name type="synonym">Pichia stipitis</name>
    <dbReference type="NCBI Taxonomy" id="322104"/>
    <lineage>
        <taxon>Eukaryota</taxon>
        <taxon>Fungi</taxon>
        <taxon>Dikarya</taxon>
        <taxon>Ascomycota</taxon>
        <taxon>Saccharomycotina</taxon>
        <taxon>Pichiomycetes</taxon>
        <taxon>Debaryomycetaceae</taxon>
        <taxon>Scheffersomyces</taxon>
    </lineage>
</organism>
<dbReference type="GeneID" id="4840371"/>
<feature type="region of interest" description="Disordered" evidence="2">
    <location>
        <begin position="420"/>
        <end position="445"/>
    </location>
</feature>
<feature type="domain" description="CCZ1/INTU/HSP4 first Longin" evidence="3">
    <location>
        <begin position="34"/>
        <end position="153"/>
    </location>
</feature>
<dbReference type="eggNOG" id="ENOG502QSQV">
    <property type="taxonomic scope" value="Eukaryota"/>
</dbReference>
<dbReference type="FunCoup" id="A3LXM2">
    <property type="interactions" value="95"/>
</dbReference>
<evidence type="ECO:0000313" key="4">
    <source>
        <dbReference type="EMBL" id="ABN67825.2"/>
    </source>
</evidence>
<evidence type="ECO:0000256" key="1">
    <source>
        <dbReference type="ARBA" id="ARBA00005352"/>
    </source>
</evidence>
<proteinExistence type="inferred from homology"/>
<dbReference type="GO" id="GO:0035658">
    <property type="term" value="C:Mon1-Ccz1 complex"/>
    <property type="evidence" value="ECO:0007669"/>
    <property type="project" value="InterPro"/>
</dbReference>
<accession>A3LXM2</accession>
<protein>
    <recommendedName>
        <fullName evidence="3">CCZ1/INTU/HSP4 first Longin domain-containing protein</fullName>
    </recommendedName>
</protein>
<dbReference type="InterPro" id="IPR043987">
    <property type="entry name" value="CCZ1/INTU/HSP4_longin_1"/>
</dbReference>
<dbReference type="KEGG" id="pic:PICST_48163"/>
<evidence type="ECO:0000313" key="5">
    <source>
        <dbReference type="Proteomes" id="UP000002258"/>
    </source>
</evidence>
<reference evidence="4 5" key="1">
    <citation type="journal article" date="2007" name="Nat. Biotechnol.">
        <title>Genome sequence of the lignocellulose-bioconverting and xylose-fermenting yeast Pichia stipitis.</title>
        <authorList>
            <person name="Jeffries T.W."/>
            <person name="Grigoriev I.V."/>
            <person name="Grimwood J."/>
            <person name="Laplaza J.M."/>
            <person name="Aerts A."/>
            <person name="Salamov A."/>
            <person name="Schmutz J."/>
            <person name="Lindquist E."/>
            <person name="Dehal P."/>
            <person name="Shapiro H."/>
            <person name="Jin Y.S."/>
            <person name="Passoth V."/>
            <person name="Richardson P.M."/>
        </authorList>
    </citation>
    <scope>NUCLEOTIDE SEQUENCE [LARGE SCALE GENOMIC DNA]</scope>
    <source>
        <strain evidence="5">ATCC 58785 / CBS 6054 / NBRC 10063 / NRRL Y-11545</strain>
    </source>
</reference>
<dbReference type="AlphaFoldDB" id="A3LXM2"/>
<gene>
    <name evidence="4" type="ORF">PICST_48163</name>
</gene>
<dbReference type="PANTHER" id="PTHR13056">
    <property type="entry name" value="VACUOLAR FUSION PROTEIN CCZ1 HOMOLOG-RELATED"/>
    <property type="match status" value="1"/>
</dbReference>
<dbReference type="RefSeq" id="XP_001385854.2">
    <property type="nucleotide sequence ID" value="XM_001385817.1"/>
</dbReference>
<keyword evidence="5" id="KW-1185">Reference proteome</keyword>
<dbReference type="EMBL" id="CP000500">
    <property type="protein sequence ID" value="ABN67825.2"/>
    <property type="molecule type" value="Genomic_DNA"/>
</dbReference>
<sequence>MNNYFSQFIPQIGGYGPNPYLLDDSNSSSHPQIQYISIFNPTLADERSESNEELYKQIICFISSKYENEHNLNVDQKVEQLRIVGLTRGVSSFASNFCSSKGENKTTIIKSSKSSLILFQLENDFQLACSISSVENKSKSNFVNSQLIKIIDTMHNQFVLSHTSLLNALNKYKVEALKDMLTDYWTGFISAYNNQYFNIPPGLVWPNSLNYKGFLGLIPNSHTTKRTYKKSSLSFSQSIKAEIDQILQQPYNEETESKIPKGVIVSCFNKSNIKKYGLIYSNIAFDKTINTEKFSKDSLIDIYNWLEFHDYHNKLETESLTSSNSKGLFSTNLEFPEVASDATSTMTSEEGTYSALDMLSPRNIASNLVISPLNYTVNSISSLGSQIKTIGIGSTSEESNVTERAGWLPVPSIFKSLSLGGGTAENEEQIPSNASLEGEEDDDEDSGHFLIGTKVNEFNHQKEIYRKLVYLNTNVSDLQGNYTQRELEYSLVVYGKDDIYITLVYDSSNPELDNVDFYEELAEDTLIPSINEINNSILGGSMMGGSVASLKSLKGILTTDDIDSDFFFVAYDGDEGSIKSSLPFLPIIKVNLDEPSNKSVVRYQSAIYYLHDQLASIFLMQSNKDFFSNNMMNEYFHKFTSNKLNDWMFYFIKHNNKYIIVIKNHNHNAKSAKRKSVTAIRAQSLVSSPATVASDPSNNIANNVNGPGLLNRITDGVADYAHLGFLDNLGDDVKYWLAGFTHGDEAS</sequence>
<evidence type="ECO:0000256" key="2">
    <source>
        <dbReference type="SAM" id="MobiDB-lite"/>
    </source>
</evidence>
<dbReference type="HOGENOM" id="CLU_397388_0_0_1"/>
<dbReference type="InterPro" id="IPR013176">
    <property type="entry name" value="Ccz1"/>
</dbReference>
<name>A3LXM2_PICST</name>
<dbReference type="Proteomes" id="UP000002258">
    <property type="component" value="Chromosome 6"/>
</dbReference>
<dbReference type="InParanoid" id="A3LXM2"/>
<evidence type="ECO:0000259" key="3">
    <source>
        <dbReference type="Pfam" id="PF19031"/>
    </source>
</evidence>
<dbReference type="OMA" id="MFYYIKY"/>
<dbReference type="PANTHER" id="PTHR13056:SF0">
    <property type="entry name" value="VACUOLAR FUSION PROTEIN CCZ1 HOMOLOG-RELATED"/>
    <property type="match status" value="1"/>
</dbReference>
<dbReference type="STRING" id="322104.A3LXM2"/>